<evidence type="ECO:0000256" key="2">
    <source>
        <dbReference type="ARBA" id="ARBA00005722"/>
    </source>
</evidence>
<keyword evidence="4" id="KW-0472">Membrane</keyword>
<dbReference type="PANTHER" id="PTHR38776:SF1">
    <property type="entry name" value="MLTA-INTERACTING PROTEIN-RELATED"/>
    <property type="match status" value="1"/>
</dbReference>
<evidence type="ECO:0000313" key="8">
    <source>
        <dbReference type="Proteomes" id="UP000595894"/>
    </source>
</evidence>
<reference evidence="8" key="1">
    <citation type="submission" date="2020-09" db="EMBL/GenBank/DDBJ databases">
        <title>Sphingomonas sp., a new species isolated from pork steak.</title>
        <authorList>
            <person name="Heidler von Heilborn D."/>
        </authorList>
    </citation>
    <scope>NUCLEOTIDE SEQUENCE [LARGE SCALE GENOMIC DNA]</scope>
</reference>
<evidence type="ECO:0000256" key="6">
    <source>
        <dbReference type="SAM" id="SignalP"/>
    </source>
</evidence>
<evidence type="ECO:0000256" key="5">
    <source>
        <dbReference type="ARBA" id="ARBA00023237"/>
    </source>
</evidence>
<feature type="chain" id="PRO_5037838882" evidence="6">
    <location>
        <begin position="22"/>
        <end position="290"/>
    </location>
</feature>
<comment type="subcellular location">
    <subcellularLocation>
        <location evidence="1">Cell outer membrane</location>
    </subcellularLocation>
</comment>
<dbReference type="EMBL" id="CP061035">
    <property type="protein sequence ID" value="QQV79175.1"/>
    <property type="molecule type" value="Genomic_DNA"/>
</dbReference>
<evidence type="ECO:0000313" key="7">
    <source>
        <dbReference type="EMBL" id="QQV79175.1"/>
    </source>
</evidence>
<dbReference type="Proteomes" id="UP000595894">
    <property type="component" value="Chromosome"/>
</dbReference>
<name>A0A974NYE2_9SPHN</name>
<keyword evidence="5" id="KW-0998">Cell outer membrane</keyword>
<keyword evidence="8" id="KW-1185">Reference proteome</keyword>
<dbReference type="AlphaFoldDB" id="A0A974NYE2"/>
<evidence type="ECO:0000256" key="3">
    <source>
        <dbReference type="ARBA" id="ARBA00022729"/>
    </source>
</evidence>
<dbReference type="GO" id="GO:0009279">
    <property type="term" value="C:cell outer membrane"/>
    <property type="evidence" value="ECO:0007669"/>
    <property type="project" value="UniProtKB-SubCell"/>
</dbReference>
<proteinExistence type="inferred from homology"/>
<evidence type="ECO:0000256" key="4">
    <source>
        <dbReference type="ARBA" id="ARBA00023136"/>
    </source>
</evidence>
<evidence type="ECO:0000256" key="1">
    <source>
        <dbReference type="ARBA" id="ARBA00004442"/>
    </source>
</evidence>
<comment type="similarity">
    <text evidence="2">Belongs to the MipA/OmpV family.</text>
</comment>
<accession>A0A974NYE2</accession>
<dbReference type="PANTHER" id="PTHR38776">
    <property type="entry name" value="MLTA-INTERACTING PROTEIN-RELATED"/>
    <property type="match status" value="1"/>
</dbReference>
<organism evidence="7 8">
    <name type="scientific">Sphingomonas aliaeris</name>
    <dbReference type="NCBI Taxonomy" id="2759526"/>
    <lineage>
        <taxon>Bacteria</taxon>
        <taxon>Pseudomonadati</taxon>
        <taxon>Pseudomonadota</taxon>
        <taxon>Alphaproteobacteria</taxon>
        <taxon>Sphingomonadales</taxon>
        <taxon>Sphingomonadaceae</taxon>
        <taxon>Sphingomonas</taxon>
    </lineage>
</organism>
<protein>
    <submittedName>
        <fullName evidence="7">MipA/OmpV family protein</fullName>
    </submittedName>
</protein>
<dbReference type="KEGG" id="sari:H5J25_18435"/>
<feature type="signal peptide" evidence="6">
    <location>
        <begin position="1"/>
        <end position="21"/>
    </location>
</feature>
<dbReference type="InterPro" id="IPR010583">
    <property type="entry name" value="MipA"/>
</dbReference>
<keyword evidence="3 6" id="KW-0732">Signal</keyword>
<sequence>MRRLAPYVGAALFLSASPAFAQNSDTIGQPSLPQPEIVTGGDSVSIAVGVATIPGYEGSDKNRVIPAGLIRGSVSGINFISRGAQLFVDVVPGGNGPTWDFQLGPVVGLNFDRTNRKNINDRRVEALGERKTAIEVGGYTGIGKTGVITSDYDKLTVSVSYVQDINKAHKSYIITPGVDYGTPLSRKMYVGLSGSASYVGGEYADTYFSIDTPGSLASTLPAYNAGKGWKNYQVSGYATYSLTGDLTHGLSVLGGVSYSRLLGDFARSPVVSIAGDRNQWLGAVGLAYTF</sequence>
<gene>
    <name evidence="7" type="ORF">H5J25_18435</name>
</gene>
<dbReference type="Pfam" id="PF06629">
    <property type="entry name" value="MipA"/>
    <property type="match status" value="1"/>
</dbReference>